<dbReference type="OMA" id="MAHTIIA"/>
<dbReference type="eggNOG" id="KOG3258">
    <property type="taxonomic scope" value="Eukaryota"/>
</dbReference>
<dbReference type="EMBL" id="GL376592">
    <property type="status" value="NOT_ANNOTATED_CDS"/>
    <property type="molecule type" value="Genomic_DNA"/>
</dbReference>
<evidence type="ECO:0000313" key="8">
    <source>
        <dbReference type="EnsemblProtists" id="PYU1_T010753"/>
    </source>
</evidence>
<dbReference type="STRING" id="431595.K3X0K4"/>
<comment type="catalytic activity">
    <reaction evidence="6">
        <text>[protein]-peptidylproline (omega=180) = [protein]-peptidylproline (omega=0)</text>
        <dbReference type="Rhea" id="RHEA:16237"/>
        <dbReference type="Rhea" id="RHEA-COMP:10747"/>
        <dbReference type="Rhea" id="RHEA-COMP:10748"/>
        <dbReference type="ChEBI" id="CHEBI:83833"/>
        <dbReference type="ChEBI" id="CHEBI:83834"/>
        <dbReference type="EC" id="5.2.1.8"/>
    </reaction>
</comment>
<evidence type="ECO:0000256" key="6">
    <source>
        <dbReference type="RuleBase" id="RU363014"/>
    </source>
</evidence>
<dbReference type="PROSITE" id="PS01096">
    <property type="entry name" value="PPIC_PPIASE_1"/>
    <property type="match status" value="1"/>
</dbReference>
<dbReference type="Pfam" id="PF13616">
    <property type="entry name" value="Rotamase_3"/>
    <property type="match status" value="2"/>
</dbReference>
<evidence type="ECO:0000256" key="3">
    <source>
        <dbReference type="ARBA" id="ARBA00022490"/>
    </source>
</evidence>
<accession>K3X0K4</accession>
<organism evidence="8 9">
    <name type="scientific">Globisporangium ultimum (strain ATCC 200006 / CBS 805.95 / DAOM BR144)</name>
    <name type="common">Pythium ultimum</name>
    <dbReference type="NCBI Taxonomy" id="431595"/>
    <lineage>
        <taxon>Eukaryota</taxon>
        <taxon>Sar</taxon>
        <taxon>Stramenopiles</taxon>
        <taxon>Oomycota</taxon>
        <taxon>Peronosporomycetes</taxon>
        <taxon>Pythiales</taxon>
        <taxon>Pythiaceae</taxon>
        <taxon>Globisporangium</taxon>
    </lineage>
</organism>
<reference evidence="8" key="3">
    <citation type="submission" date="2015-02" db="UniProtKB">
        <authorList>
            <consortium name="EnsemblProtists"/>
        </authorList>
    </citation>
    <scope>IDENTIFICATION</scope>
    <source>
        <strain evidence="8">DAOM BR144</strain>
    </source>
</reference>
<comment type="function">
    <text evidence="4">PPIases accelerate the folding of proteins. It prefers amino acid residues with hydrophobic side chains like leucine and phenylalanine in the P1 position of the peptides substrates.</text>
</comment>
<evidence type="ECO:0000313" key="9">
    <source>
        <dbReference type="Proteomes" id="UP000019132"/>
    </source>
</evidence>
<reference evidence="9" key="1">
    <citation type="journal article" date="2010" name="Genome Biol.">
        <title>Genome sequence of the necrotrophic plant pathogen Pythium ultimum reveals original pathogenicity mechanisms and effector repertoire.</title>
        <authorList>
            <person name="Levesque C.A."/>
            <person name="Brouwer H."/>
            <person name="Cano L."/>
            <person name="Hamilton J.P."/>
            <person name="Holt C."/>
            <person name="Huitema E."/>
            <person name="Raffaele S."/>
            <person name="Robideau G.P."/>
            <person name="Thines M."/>
            <person name="Win J."/>
            <person name="Zerillo M.M."/>
            <person name="Beakes G.W."/>
            <person name="Boore J.L."/>
            <person name="Busam D."/>
            <person name="Dumas B."/>
            <person name="Ferriera S."/>
            <person name="Fuerstenberg S.I."/>
            <person name="Gachon C.M."/>
            <person name="Gaulin E."/>
            <person name="Govers F."/>
            <person name="Grenville-Briggs L."/>
            <person name="Horner N."/>
            <person name="Hostetler J."/>
            <person name="Jiang R.H."/>
            <person name="Johnson J."/>
            <person name="Krajaejun T."/>
            <person name="Lin H."/>
            <person name="Meijer H.J."/>
            <person name="Moore B."/>
            <person name="Morris P."/>
            <person name="Phuntmart V."/>
            <person name="Puiu D."/>
            <person name="Shetty J."/>
            <person name="Stajich J.E."/>
            <person name="Tripathy S."/>
            <person name="Wawra S."/>
            <person name="van West P."/>
            <person name="Whitty B.R."/>
            <person name="Coutinho P.M."/>
            <person name="Henrissat B."/>
            <person name="Martin F."/>
            <person name="Thomas P.D."/>
            <person name="Tyler B.M."/>
            <person name="De Vries R.P."/>
            <person name="Kamoun S."/>
            <person name="Yandell M."/>
            <person name="Tisserat N."/>
            <person name="Buell C.R."/>
        </authorList>
    </citation>
    <scope>NUCLEOTIDE SEQUENCE</scope>
    <source>
        <strain evidence="9">DAOM:BR144</strain>
    </source>
</reference>
<dbReference type="EnsemblProtists" id="PYU1_T010753">
    <property type="protein sequence ID" value="PYU1_T010753"/>
    <property type="gene ID" value="PYU1_G010730"/>
</dbReference>
<keyword evidence="3" id="KW-0963">Cytoplasm</keyword>
<dbReference type="Proteomes" id="UP000019132">
    <property type="component" value="Unassembled WGS sequence"/>
</dbReference>
<dbReference type="SUPFAM" id="SSF54534">
    <property type="entry name" value="FKBP-like"/>
    <property type="match status" value="2"/>
</dbReference>
<dbReference type="VEuPathDB" id="FungiDB:PYU1_G010730"/>
<dbReference type="InterPro" id="IPR000297">
    <property type="entry name" value="PPIase_PpiC"/>
</dbReference>
<keyword evidence="5 6" id="KW-0413">Isomerase</keyword>
<dbReference type="PANTHER" id="PTHR43629:SF2">
    <property type="entry name" value="RHODANESE-LIKE_PPIC DOMAIN-CONTAINING PROTEIN 12, CHLOROPLASTIC"/>
    <property type="match status" value="1"/>
</dbReference>
<evidence type="ECO:0000259" key="7">
    <source>
        <dbReference type="PROSITE" id="PS50198"/>
    </source>
</evidence>
<comment type="similarity">
    <text evidence="2">Belongs to the PpiC/parvulin rotamase family.</text>
</comment>
<feature type="chain" id="PRO_5006526983" description="Peptidyl-prolyl cis-trans isomerase" evidence="6">
    <location>
        <begin position="27"/>
        <end position="269"/>
    </location>
</feature>
<dbReference type="InterPro" id="IPR052204">
    <property type="entry name" value="PpiC/parvulin_rotamase"/>
</dbReference>
<sequence length="269" mass="29025">MASGRKSVTLLTALLVMLAALLGSYSASGMKAHASHILVDSETLADELHAELKSAKNVFASFAKLAMEHSKCPSSKKGGDLGTFGQGQMVPEFDHVVFTEEIGVVHKVKTQFGWHLVLISTRSDGSEAPESGVYRMFREFLLKASPFIGPVLLVLIMVFGSKFSSKSAGPKARASHILVKTEAEVDALIKEINAAADPKKKLAELAAKKSSCPSGKKGGDLGSFGRGQMVPAFDKVVFEEEVGKVHKVQTQVCLFIYLCFRAIDLDMEY</sequence>
<feature type="domain" description="PpiC" evidence="7">
    <location>
        <begin position="169"/>
        <end position="245"/>
    </location>
</feature>
<evidence type="ECO:0000256" key="2">
    <source>
        <dbReference type="ARBA" id="ARBA00007656"/>
    </source>
</evidence>
<dbReference type="InterPro" id="IPR046357">
    <property type="entry name" value="PPIase_dom_sf"/>
</dbReference>
<evidence type="ECO:0000256" key="4">
    <source>
        <dbReference type="ARBA" id="ARBA00046231"/>
    </source>
</evidence>
<dbReference type="PROSITE" id="PS50198">
    <property type="entry name" value="PPIC_PPIASE_2"/>
    <property type="match status" value="2"/>
</dbReference>
<dbReference type="EC" id="5.2.1.8" evidence="6"/>
<dbReference type="GO" id="GO:0005737">
    <property type="term" value="C:cytoplasm"/>
    <property type="evidence" value="ECO:0007669"/>
    <property type="project" value="UniProtKB-SubCell"/>
</dbReference>
<dbReference type="PANTHER" id="PTHR43629">
    <property type="entry name" value="PEPTIDYL-PROLYL CIS-TRANS ISOMERASE"/>
    <property type="match status" value="1"/>
</dbReference>
<protein>
    <recommendedName>
        <fullName evidence="6">Peptidyl-prolyl cis-trans isomerase</fullName>
        <ecNumber evidence="6">5.2.1.8</ecNumber>
    </recommendedName>
</protein>
<dbReference type="GO" id="GO:0003755">
    <property type="term" value="F:peptidyl-prolyl cis-trans isomerase activity"/>
    <property type="evidence" value="ECO:0007669"/>
    <property type="project" value="UniProtKB-UniRule"/>
</dbReference>
<dbReference type="AlphaFoldDB" id="K3X0K4"/>
<dbReference type="InterPro" id="IPR023058">
    <property type="entry name" value="PPIase_PpiC_CS"/>
</dbReference>
<comment type="subcellular location">
    <subcellularLocation>
        <location evidence="1">Cytoplasm</location>
    </subcellularLocation>
</comment>
<evidence type="ECO:0000256" key="5">
    <source>
        <dbReference type="PROSITE-ProRule" id="PRU00278"/>
    </source>
</evidence>
<proteinExistence type="inferred from homology"/>
<feature type="signal peptide" evidence="6">
    <location>
        <begin position="1"/>
        <end position="26"/>
    </location>
</feature>
<dbReference type="InParanoid" id="K3X0K4"/>
<name>K3X0K4_GLOUD</name>
<keyword evidence="6" id="KW-0732">Signal</keyword>
<reference evidence="9" key="2">
    <citation type="submission" date="2010-04" db="EMBL/GenBank/DDBJ databases">
        <authorList>
            <person name="Buell R."/>
            <person name="Hamilton J."/>
            <person name="Hostetler J."/>
        </authorList>
    </citation>
    <scope>NUCLEOTIDE SEQUENCE [LARGE SCALE GENOMIC DNA]</scope>
    <source>
        <strain evidence="9">DAOM:BR144</strain>
    </source>
</reference>
<evidence type="ECO:0000256" key="1">
    <source>
        <dbReference type="ARBA" id="ARBA00004496"/>
    </source>
</evidence>
<keyword evidence="9" id="KW-1185">Reference proteome</keyword>
<keyword evidence="5 6" id="KW-0697">Rotamase</keyword>
<dbReference type="Gene3D" id="3.10.50.40">
    <property type="match status" value="2"/>
</dbReference>
<dbReference type="HOGENOM" id="CLU_1051559_0_0_1"/>
<feature type="domain" description="PpiC" evidence="7">
    <location>
        <begin position="29"/>
        <end position="121"/>
    </location>
</feature>